<proteinExistence type="predicted"/>
<accession>A0A937KBX8</accession>
<organism evidence="1 2">
    <name type="scientific">Fulvivirga marina</name>
    <dbReference type="NCBI Taxonomy" id="2494733"/>
    <lineage>
        <taxon>Bacteria</taxon>
        <taxon>Pseudomonadati</taxon>
        <taxon>Bacteroidota</taxon>
        <taxon>Cytophagia</taxon>
        <taxon>Cytophagales</taxon>
        <taxon>Fulvivirgaceae</taxon>
        <taxon>Fulvivirga</taxon>
    </lineage>
</organism>
<dbReference type="Gene3D" id="3.40.50.2000">
    <property type="entry name" value="Glycogen Phosphorylase B"/>
    <property type="match status" value="2"/>
</dbReference>
<dbReference type="Proteomes" id="UP000614216">
    <property type="component" value="Unassembled WGS sequence"/>
</dbReference>
<dbReference type="SUPFAM" id="SSF53756">
    <property type="entry name" value="UDP-Glycosyltransferase/glycogen phosphorylase"/>
    <property type="match status" value="1"/>
</dbReference>
<evidence type="ECO:0000313" key="1">
    <source>
        <dbReference type="EMBL" id="MBL6446867.1"/>
    </source>
</evidence>
<dbReference type="AlphaFoldDB" id="A0A937KBX8"/>
<sequence length="406" mass="46360">MKNLLVVSVSAPPKGGAESLQVDRYLSYLKHAFNISLLTTKPPRSGWAKLDPDLVSNLPDIKTYELNGFYNRYFRYFLRLFFKSGAAKLDYDFLFPRQWRRATKMLKDKPDVIYSRSLPFSSAVMARKLAAYYKVPWVMHLSDPWVGNPYLADSHRSTHVLNEALCIEQANMVSFTTRQALEYYTRRYPTHATKFFITPNVYKEEGKPERKSDLTSKLVFTHTGNFYSERNPDFFLQALEAIDEQHPGLLKNIQVNFVGNADEYSEERIRTCPLDQVVFYGPKSYAESVAMQNDSDVLVVIDKPVKKEEDTLFLPSKVLDYMVTGRYILAITDDTSCTSGLVSEGFGVACGYDDLNKLKNAIMQLIQAHHNGDYAYFKTQRPHPAYSAKVNSGELISKLNTLVCAE</sequence>
<keyword evidence="2" id="KW-1185">Reference proteome</keyword>
<dbReference type="EMBL" id="JAEUGD010000042">
    <property type="protein sequence ID" value="MBL6446867.1"/>
    <property type="molecule type" value="Genomic_DNA"/>
</dbReference>
<gene>
    <name evidence="1" type="ORF">JMN32_11125</name>
</gene>
<comment type="caution">
    <text evidence="1">The sequence shown here is derived from an EMBL/GenBank/DDBJ whole genome shotgun (WGS) entry which is preliminary data.</text>
</comment>
<reference evidence="1" key="1">
    <citation type="submission" date="2021-01" db="EMBL/GenBank/DDBJ databases">
        <title>Fulvivirga kasyanovii gen. nov., sp nov., a novel member of the phylum Bacteroidetes isolated from seawater in a mussel farm.</title>
        <authorList>
            <person name="Zhao L.-H."/>
            <person name="Wang Z.-J."/>
        </authorList>
    </citation>
    <scope>NUCLEOTIDE SEQUENCE</scope>
    <source>
        <strain evidence="1">29W222</strain>
    </source>
</reference>
<name>A0A937KBX8_9BACT</name>
<evidence type="ECO:0000313" key="2">
    <source>
        <dbReference type="Proteomes" id="UP000614216"/>
    </source>
</evidence>
<protein>
    <recommendedName>
        <fullName evidence="3">Glycosyltransferase subfamily 4-like N-terminal domain-containing protein</fullName>
    </recommendedName>
</protein>
<evidence type="ECO:0008006" key="3">
    <source>
        <dbReference type="Google" id="ProtNLM"/>
    </source>
</evidence>
<dbReference type="RefSeq" id="WP_202856409.1">
    <property type="nucleotide sequence ID" value="NZ_JAEUGD010000042.1"/>
</dbReference>